<protein>
    <submittedName>
        <fullName evidence="2">Uncharacterized protein</fullName>
    </submittedName>
</protein>
<keyword evidence="1" id="KW-1133">Transmembrane helix</keyword>
<dbReference type="OrthoDB" id="9035576at2"/>
<proteinExistence type="predicted"/>
<feature type="transmembrane region" description="Helical" evidence="1">
    <location>
        <begin position="64"/>
        <end position="83"/>
    </location>
</feature>
<reference evidence="3" key="1">
    <citation type="submission" date="2016-09" db="EMBL/GenBank/DDBJ databases">
        <authorList>
            <person name="Varghese N."/>
            <person name="Submissions S."/>
        </authorList>
    </citation>
    <scope>NUCLEOTIDE SEQUENCE [LARGE SCALE GENOMIC DNA]</scope>
    <source>
        <strain evidence="3">TNe-862</strain>
    </source>
</reference>
<dbReference type="RefSeq" id="WP_091995958.1">
    <property type="nucleotide sequence ID" value="NZ_FMYQ01000004.1"/>
</dbReference>
<accession>A0A1G6J547</accession>
<evidence type="ECO:0000313" key="3">
    <source>
        <dbReference type="Proteomes" id="UP000198908"/>
    </source>
</evidence>
<keyword evidence="3" id="KW-1185">Reference proteome</keyword>
<name>A0A1G6J547_9BURK</name>
<keyword evidence="1" id="KW-0472">Membrane</keyword>
<evidence type="ECO:0000313" key="2">
    <source>
        <dbReference type="EMBL" id="SDC14024.1"/>
    </source>
</evidence>
<dbReference type="InterPro" id="IPR045629">
    <property type="entry name" value="DUF6232"/>
</dbReference>
<evidence type="ECO:0000256" key="1">
    <source>
        <dbReference type="SAM" id="Phobius"/>
    </source>
</evidence>
<organism evidence="2 3">
    <name type="scientific">Paraburkholderia lycopersici</name>
    <dbReference type="NCBI Taxonomy" id="416944"/>
    <lineage>
        <taxon>Bacteria</taxon>
        <taxon>Pseudomonadati</taxon>
        <taxon>Pseudomonadota</taxon>
        <taxon>Betaproteobacteria</taxon>
        <taxon>Burkholderiales</taxon>
        <taxon>Burkholderiaceae</taxon>
        <taxon>Paraburkholderia</taxon>
    </lineage>
</organism>
<keyword evidence="1" id="KW-0812">Transmembrane</keyword>
<dbReference type="Pfam" id="PF19744">
    <property type="entry name" value="DUF6232"/>
    <property type="match status" value="1"/>
</dbReference>
<dbReference type="AlphaFoldDB" id="A0A1G6J547"/>
<gene>
    <name evidence="2" type="ORF">SAMN05421548_104152</name>
</gene>
<dbReference type="EMBL" id="FMYQ01000004">
    <property type="protein sequence ID" value="SDC14024.1"/>
    <property type="molecule type" value="Genomic_DNA"/>
</dbReference>
<dbReference type="Proteomes" id="UP000198908">
    <property type="component" value="Unassembled WGS sequence"/>
</dbReference>
<sequence>MELPFNEAAVSVTRNALSAAGQVYPLRDIDDVRIVTGRRSRAVPITISLAGVAIAAVGGAFGSAAGLVCGVMLVVVGWLAWIWQEAVHRLYVVTGGEPREAIASGDHAFLERVEQAVRAAKATQAAQAAQADGGTTRPAAP</sequence>